<dbReference type="PRINTS" id="PR01537">
    <property type="entry name" value="INTRLKN1R1F"/>
</dbReference>
<keyword evidence="4 10" id="KW-0812">Transmembrane</keyword>
<dbReference type="InterPro" id="IPR003591">
    <property type="entry name" value="Leu-rich_rpt_typical-subtyp"/>
</dbReference>
<dbReference type="SMART" id="SM00082">
    <property type="entry name" value="LRRCT"/>
    <property type="match status" value="2"/>
</dbReference>
<dbReference type="GO" id="GO:0071944">
    <property type="term" value="C:cell periphery"/>
    <property type="evidence" value="ECO:0007669"/>
    <property type="project" value="UniProtKB-ARBA"/>
</dbReference>
<evidence type="ECO:0000259" key="12">
    <source>
        <dbReference type="PROSITE" id="PS50104"/>
    </source>
</evidence>
<dbReference type="SMART" id="SM00365">
    <property type="entry name" value="LRR_SD22"/>
    <property type="match status" value="9"/>
</dbReference>
<dbReference type="Gene3D" id="3.80.10.10">
    <property type="entry name" value="Ribonuclease Inhibitor"/>
    <property type="match status" value="3"/>
</dbReference>
<dbReference type="SUPFAM" id="SSF52200">
    <property type="entry name" value="Toll/Interleukin receptor TIR domain"/>
    <property type="match status" value="1"/>
</dbReference>
<dbReference type="Pfam" id="PF13306">
    <property type="entry name" value="LRR_5"/>
    <property type="match status" value="1"/>
</dbReference>
<dbReference type="InterPro" id="IPR035897">
    <property type="entry name" value="Toll_tir_struct_dom_sf"/>
</dbReference>
<dbReference type="EMBL" id="GEDC01030285">
    <property type="protein sequence ID" value="JAS07013.1"/>
    <property type="molecule type" value="Transcribed_RNA"/>
</dbReference>
<feature type="domain" description="TIR" evidence="12">
    <location>
        <begin position="817"/>
        <end position="953"/>
    </location>
</feature>
<dbReference type="SMART" id="SM00369">
    <property type="entry name" value="LRR_TYP"/>
    <property type="match status" value="14"/>
</dbReference>
<evidence type="ECO:0000256" key="6">
    <source>
        <dbReference type="ARBA" id="ARBA00022737"/>
    </source>
</evidence>
<dbReference type="EMBL" id="GEDC01003617">
    <property type="protein sequence ID" value="JAS33681.1"/>
    <property type="molecule type" value="Transcribed_RNA"/>
</dbReference>
<reference evidence="13" key="1">
    <citation type="submission" date="2015-12" db="EMBL/GenBank/DDBJ databases">
        <title>De novo transcriptome assembly of four potential Pierce s Disease insect vectors from Arizona vineyards.</title>
        <authorList>
            <person name="Tassone E.E."/>
        </authorList>
    </citation>
    <scope>NUCLEOTIDE SEQUENCE</scope>
</reference>
<evidence type="ECO:0000256" key="1">
    <source>
        <dbReference type="ARBA" id="ARBA00004479"/>
    </source>
</evidence>
<dbReference type="InterPro" id="IPR026906">
    <property type="entry name" value="LRR_5"/>
</dbReference>
<dbReference type="InterPro" id="IPR000483">
    <property type="entry name" value="Cys-rich_flank_reg_C"/>
</dbReference>
<feature type="chain" id="PRO_5008580004" description="TIR domain-containing protein" evidence="11">
    <location>
        <begin position="22"/>
        <end position="1003"/>
    </location>
</feature>
<dbReference type="FunFam" id="3.40.50.10140:FF:000020">
    <property type="entry name" value="Blast:Protein toll"/>
    <property type="match status" value="1"/>
</dbReference>
<evidence type="ECO:0000313" key="13">
    <source>
        <dbReference type="EMBL" id="JAS07013.1"/>
    </source>
</evidence>
<keyword evidence="6" id="KW-0677">Repeat</keyword>
<gene>
    <name evidence="14" type="ORF">g.10149</name>
    <name evidence="15" type="ORF">g.10151</name>
    <name evidence="13" type="ORF">g.10153</name>
</gene>
<evidence type="ECO:0000256" key="11">
    <source>
        <dbReference type="SAM" id="SignalP"/>
    </source>
</evidence>
<evidence type="ECO:0000313" key="15">
    <source>
        <dbReference type="EMBL" id="JAS33681.1"/>
    </source>
</evidence>
<dbReference type="SUPFAM" id="SSF52058">
    <property type="entry name" value="L domain-like"/>
    <property type="match status" value="3"/>
</dbReference>
<keyword evidence="3" id="KW-0433">Leucine-rich repeat</keyword>
<dbReference type="EMBL" id="GEDC01009347">
    <property type="protein sequence ID" value="JAS27951.1"/>
    <property type="molecule type" value="Transcribed_RNA"/>
</dbReference>
<organism evidence="13">
    <name type="scientific">Clastoptera arizonana</name>
    <name type="common">Arizona spittle bug</name>
    <dbReference type="NCBI Taxonomy" id="38151"/>
    <lineage>
        <taxon>Eukaryota</taxon>
        <taxon>Metazoa</taxon>
        <taxon>Ecdysozoa</taxon>
        <taxon>Arthropoda</taxon>
        <taxon>Hexapoda</taxon>
        <taxon>Insecta</taxon>
        <taxon>Pterygota</taxon>
        <taxon>Neoptera</taxon>
        <taxon>Paraneoptera</taxon>
        <taxon>Hemiptera</taxon>
        <taxon>Auchenorrhyncha</taxon>
        <taxon>Cercopoidea</taxon>
        <taxon>Clastopteridae</taxon>
        <taxon>Clastoptera</taxon>
    </lineage>
</organism>
<protein>
    <recommendedName>
        <fullName evidence="12">TIR domain-containing protein</fullName>
    </recommendedName>
</protein>
<feature type="transmembrane region" description="Helical" evidence="10">
    <location>
        <begin position="766"/>
        <end position="788"/>
    </location>
</feature>
<dbReference type="SMART" id="SM00255">
    <property type="entry name" value="TIR"/>
    <property type="match status" value="1"/>
</dbReference>
<dbReference type="PROSITE" id="PS51450">
    <property type="entry name" value="LRR"/>
    <property type="match status" value="5"/>
</dbReference>
<feature type="signal peptide" evidence="11">
    <location>
        <begin position="1"/>
        <end position="21"/>
    </location>
</feature>
<dbReference type="InterPro" id="IPR000157">
    <property type="entry name" value="TIR_dom"/>
</dbReference>
<dbReference type="PANTHER" id="PTHR24366">
    <property type="entry name" value="IG(IMMUNOGLOBULIN) AND LRR(LEUCINE RICH REPEAT) DOMAINS"/>
    <property type="match status" value="1"/>
</dbReference>
<dbReference type="GO" id="GO:0007165">
    <property type="term" value="P:signal transduction"/>
    <property type="evidence" value="ECO:0007669"/>
    <property type="project" value="InterPro"/>
</dbReference>
<evidence type="ECO:0000256" key="9">
    <source>
        <dbReference type="ARBA" id="ARBA00023170"/>
    </source>
</evidence>
<evidence type="ECO:0000313" key="14">
    <source>
        <dbReference type="EMBL" id="JAS27951.1"/>
    </source>
</evidence>
<dbReference type="InterPro" id="IPR001611">
    <property type="entry name" value="Leu-rich_rpt"/>
</dbReference>
<dbReference type="InterPro" id="IPR032675">
    <property type="entry name" value="LRR_dom_sf"/>
</dbReference>
<comment type="similarity">
    <text evidence="2">Belongs to the Toll-like receptor family.</text>
</comment>
<proteinExistence type="inferred from homology"/>
<keyword evidence="9" id="KW-0675">Receptor</keyword>
<keyword evidence="8 10" id="KW-0472">Membrane</keyword>
<keyword evidence="5 11" id="KW-0732">Signal</keyword>
<evidence type="ECO:0000256" key="8">
    <source>
        <dbReference type="ARBA" id="ARBA00023136"/>
    </source>
</evidence>
<evidence type="ECO:0000256" key="7">
    <source>
        <dbReference type="ARBA" id="ARBA00022989"/>
    </source>
</evidence>
<dbReference type="Pfam" id="PF00560">
    <property type="entry name" value="LRR_1"/>
    <property type="match status" value="1"/>
</dbReference>
<dbReference type="GO" id="GO:0016020">
    <property type="term" value="C:membrane"/>
    <property type="evidence" value="ECO:0007669"/>
    <property type="project" value="UniProtKB-SubCell"/>
</dbReference>
<dbReference type="AlphaFoldDB" id="A0A1B6C0H1"/>
<dbReference type="PROSITE" id="PS50104">
    <property type="entry name" value="TIR"/>
    <property type="match status" value="1"/>
</dbReference>
<evidence type="ECO:0000256" key="3">
    <source>
        <dbReference type="ARBA" id="ARBA00022614"/>
    </source>
</evidence>
<accession>A0A1B6C0H1</accession>
<evidence type="ECO:0000256" key="5">
    <source>
        <dbReference type="ARBA" id="ARBA00022729"/>
    </source>
</evidence>
<dbReference type="FunFam" id="3.80.10.10:FF:001164">
    <property type="entry name" value="GH01279p"/>
    <property type="match status" value="1"/>
</dbReference>
<comment type="subcellular location">
    <subcellularLocation>
        <location evidence="1">Membrane</location>
        <topology evidence="1">Single-pass type I membrane protein</topology>
    </subcellularLocation>
</comment>
<keyword evidence="7 10" id="KW-1133">Transmembrane helix</keyword>
<evidence type="ECO:0000256" key="4">
    <source>
        <dbReference type="ARBA" id="ARBA00022692"/>
    </source>
</evidence>
<dbReference type="Pfam" id="PF13855">
    <property type="entry name" value="LRR_8"/>
    <property type="match status" value="2"/>
</dbReference>
<evidence type="ECO:0000256" key="10">
    <source>
        <dbReference type="SAM" id="Phobius"/>
    </source>
</evidence>
<name>A0A1B6C0H1_9HEMI</name>
<dbReference type="Pfam" id="PF13676">
    <property type="entry name" value="TIR_2"/>
    <property type="match status" value="1"/>
</dbReference>
<sequence length="1003" mass="115242">MKYYNFYTGCALFTILRVALANYDCHNFNCNINNTGLRFTLNQPCTENIVPAFIEITVECGKSVEIQCFKNASSIYSQLEELKIGSITNFYFDCPLPEKSFREVMNRIGVQNVTILIIKNSDNEKTLTKQTLQGLHEVKKLYLDNNGLTSIPEELFKDMDNLEILSLRDNSIILHKEVFHHLPKLKMLELGNNNLTHLEPGIFYNLTQLKILNLWKNKLNNLTKTVFSDLRNLSQLDLRNNEITQIKSDLFSNLSKLKNISLQKNKFISLPHGLFLNNSQLEYINIYSNIQLKTLPNGLFANLTKLKTIGMEKCSVMALPSDLLWGSSVKVLNLQENLLRTLPEDIFRDATHLETLDLGTNLIANLPDTLFNNARNLKILKLNRNQLEVISMRLFSKLDNLEELYLENNKLRDIIDGSFGLNKLSIFDLSNNQLTLDKSYHYHPLAIGTLKDLRLANNSINKIFTFLKEFDLNLTKINLAHNKITKLEDEDLNFLQTHNVDLDVSFNNISTIKLNHIFDQNLPEITIYIEGNPIHCDCHLYLLIRYLEKKLLPNAKLKINLTNVKCSEPKYLRQKLLNKVSSEILTCPLNDSMCPNHCECLERIHDKALIVNCTATKHKSMPESLPVNNFTNHTVLYLSNNNITKLPLKLGEGYNRVTKYFLANNNITTINLGLLSSKLEELDISGNKLSHLDKKSIDFLDKAKNLQRISLHNNPWHCDCSVTSLVDFLQHNFEKVHMRKNISCTDDKPVIEVKENVVCSTSQGTFIVGSLIIAILGLMIGVMFALYYRYQREVKVWLYAHKFCLWFVSEEELDEDKLYDAFISYSHQDEDFVVNKLVPELEKGPIKFKLCLHYRDWIVGDFIPNQIARSVENSRRTVIVLSPSFLESVWGSMEFRIAHSQAINEGISRVIIILYKDIGPTDNLDSELKAYLLMNTYLKWGDPWFFDKLRYAMPHPIHISKSIPLVNQNKKPGLSLKLNGESDLISKSKNNVKTPVLATITAD</sequence>
<evidence type="ECO:0000256" key="2">
    <source>
        <dbReference type="ARBA" id="ARBA00009634"/>
    </source>
</evidence>
<dbReference type="Gene3D" id="3.40.50.10140">
    <property type="entry name" value="Toll/interleukin-1 receptor homology (TIR) domain"/>
    <property type="match status" value="1"/>
</dbReference>